<evidence type="ECO:0000256" key="5">
    <source>
        <dbReference type="ARBA" id="ARBA00022840"/>
    </source>
</evidence>
<dbReference type="SUPFAM" id="SSF47323">
    <property type="entry name" value="Anticodon-binding domain of a subclass of class I aminoacyl-tRNA synthetases"/>
    <property type="match status" value="1"/>
</dbReference>
<evidence type="ECO:0000256" key="7">
    <source>
        <dbReference type="ARBA" id="ARBA00023146"/>
    </source>
</evidence>
<dbReference type="GO" id="GO:0002161">
    <property type="term" value="F:aminoacyl-tRNA deacylase activity"/>
    <property type="evidence" value="ECO:0007669"/>
    <property type="project" value="InterPro"/>
</dbReference>
<evidence type="ECO:0000256" key="1">
    <source>
        <dbReference type="ARBA" id="ARBA00005594"/>
    </source>
</evidence>
<keyword evidence="7 9" id="KW-0030">Aminoacyl-tRNA synthetase</keyword>
<dbReference type="FunFam" id="1.10.730.10:FF:000011">
    <property type="entry name" value="Leucine--tRNA ligase chloroplastic/mitochondrial"/>
    <property type="match status" value="1"/>
</dbReference>
<comment type="caution">
    <text evidence="9">Lacks conserved residue(s) required for the propagation of feature annotation.</text>
</comment>
<dbReference type="InterPro" id="IPR014729">
    <property type="entry name" value="Rossmann-like_a/b/a_fold"/>
</dbReference>
<keyword evidence="4 9" id="KW-0547">Nucleotide-binding</keyword>
<dbReference type="Proteomes" id="UP000251213">
    <property type="component" value="Unassembled WGS sequence"/>
</dbReference>
<dbReference type="SUPFAM" id="SSF52374">
    <property type="entry name" value="Nucleotidylyl transferase"/>
    <property type="match status" value="1"/>
</dbReference>
<dbReference type="FunFam" id="3.40.50.620:FF:000003">
    <property type="entry name" value="Leucine--tRNA ligase"/>
    <property type="match status" value="1"/>
</dbReference>
<dbReference type="Pfam" id="PF13603">
    <property type="entry name" value="tRNA-synt_1_2"/>
    <property type="match status" value="1"/>
</dbReference>
<keyword evidence="3 9" id="KW-0436">Ligase</keyword>
<dbReference type="Pfam" id="PF09334">
    <property type="entry name" value="tRNA-synt_1g"/>
    <property type="match status" value="1"/>
</dbReference>
<keyword evidence="16" id="KW-1185">Reference proteome</keyword>
<dbReference type="CDD" id="cd00812">
    <property type="entry name" value="LeuRS_core"/>
    <property type="match status" value="1"/>
</dbReference>
<feature type="domain" description="Leucyl-tRNA synthetase editing" evidence="14">
    <location>
        <begin position="221"/>
        <end position="408"/>
    </location>
</feature>
<accession>A0A364K6K4</accession>
<dbReference type="InterPro" id="IPR015413">
    <property type="entry name" value="Methionyl/Leucyl_tRNA_Synth"/>
</dbReference>
<dbReference type="InterPro" id="IPR001412">
    <property type="entry name" value="aa-tRNA-synth_I_CS"/>
</dbReference>
<dbReference type="InterPro" id="IPR002300">
    <property type="entry name" value="aa-tRNA-synth_Ia"/>
</dbReference>
<dbReference type="SUPFAM" id="SSF50677">
    <property type="entry name" value="ValRS/IleRS/LeuRS editing domain"/>
    <property type="match status" value="1"/>
</dbReference>
<comment type="subcellular location">
    <subcellularLocation>
        <location evidence="9">Cytoplasm</location>
    </subcellularLocation>
</comment>
<keyword evidence="2 9" id="KW-0963">Cytoplasm</keyword>
<dbReference type="Gene3D" id="3.10.20.590">
    <property type="match status" value="1"/>
</dbReference>
<keyword evidence="6 9" id="KW-0648">Protein biosynthesis</keyword>
<dbReference type="PANTHER" id="PTHR43740">
    <property type="entry name" value="LEUCYL-TRNA SYNTHETASE"/>
    <property type="match status" value="1"/>
</dbReference>
<dbReference type="FunFam" id="3.40.50.620:FF:000100">
    <property type="entry name" value="probable leucine--tRNA ligase, mitochondrial"/>
    <property type="match status" value="1"/>
</dbReference>
<evidence type="ECO:0000256" key="3">
    <source>
        <dbReference type="ARBA" id="ARBA00022598"/>
    </source>
</evidence>
<dbReference type="EC" id="6.1.1.4" evidence="9"/>
<evidence type="ECO:0000259" key="13">
    <source>
        <dbReference type="Pfam" id="PF09334"/>
    </source>
</evidence>
<evidence type="ECO:0000256" key="2">
    <source>
        <dbReference type="ARBA" id="ARBA00022490"/>
    </source>
</evidence>
<evidence type="ECO:0000256" key="8">
    <source>
        <dbReference type="ARBA" id="ARBA00047469"/>
    </source>
</evidence>
<dbReference type="EMBL" id="QJKK01000003">
    <property type="protein sequence ID" value="RAL25820.1"/>
    <property type="molecule type" value="Genomic_DNA"/>
</dbReference>
<comment type="caution">
    <text evidence="15">The sequence shown here is derived from an EMBL/GenBank/DDBJ whole genome shotgun (WGS) entry which is preliminary data.</text>
</comment>
<name>A0A364K6K4_9BACL</name>
<dbReference type="GO" id="GO:0005524">
    <property type="term" value="F:ATP binding"/>
    <property type="evidence" value="ECO:0007669"/>
    <property type="project" value="UniProtKB-UniRule"/>
</dbReference>
<dbReference type="Pfam" id="PF00133">
    <property type="entry name" value="tRNA-synt_1"/>
    <property type="match status" value="1"/>
</dbReference>
<evidence type="ECO:0000313" key="15">
    <source>
        <dbReference type="EMBL" id="RAL25820.1"/>
    </source>
</evidence>
<evidence type="ECO:0000313" key="16">
    <source>
        <dbReference type="Proteomes" id="UP000251213"/>
    </source>
</evidence>
<dbReference type="OrthoDB" id="9810365at2"/>
<dbReference type="PANTHER" id="PTHR43740:SF2">
    <property type="entry name" value="LEUCINE--TRNA LIGASE, MITOCHONDRIAL"/>
    <property type="match status" value="1"/>
</dbReference>
<comment type="catalytic activity">
    <reaction evidence="8 9">
        <text>tRNA(Leu) + L-leucine + ATP = L-leucyl-tRNA(Leu) + AMP + diphosphate</text>
        <dbReference type="Rhea" id="RHEA:11688"/>
        <dbReference type="Rhea" id="RHEA-COMP:9613"/>
        <dbReference type="Rhea" id="RHEA-COMP:9622"/>
        <dbReference type="ChEBI" id="CHEBI:30616"/>
        <dbReference type="ChEBI" id="CHEBI:33019"/>
        <dbReference type="ChEBI" id="CHEBI:57427"/>
        <dbReference type="ChEBI" id="CHEBI:78442"/>
        <dbReference type="ChEBI" id="CHEBI:78494"/>
        <dbReference type="ChEBI" id="CHEBI:456215"/>
        <dbReference type="EC" id="6.1.1.4"/>
    </reaction>
</comment>
<dbReference type="GO" id="GO:0004823">
    <property type="term" value="F:leucine-tRNA ligase activity"/>
    <property type="evidence" value="ECO:0007669"/>
    <property type="project" value="UniProtKB-UniRule"/>
</dbReference>
<reference evidence="15 16" key="1">
    <citation type="submission" date="2018-06" db="EMBL/GenBank/DDBJ databases">
        <title>Thermoflavimicrobium daqus sp. nov., a thermophilic microbe isolated from Moutai-flavour Daqu.</title>
        <authorList>
            <person name="Wang X."/>
            <person name="Zhou H."/>
        </authorList>
    </citation>
    <scope>NUCLEOTIDE SEQUENCE [LARGE SCALE GENOMIC DNA]</scope>
    <source>
        <strain evidence="15 16">FBKL4.011</strain>
    </source>
</reference>
<feature type="domain" description="Methionyl/Valyl/Leucyl/Isoleucyl-tRNA synthetase anticodon-binding" evidence="12">
    <location>
        <begin position="662"/>
        <end position="784"/>
    </location>
</feature>
<comment type="similarity">
    <text evidence="1 9 10">Belongs to the class-I aminoacyl-tRNA synthetase family.</text>
</comment>
<dbReference type="RefSeq" id="WP_113658434.1">
    <property type="nucleotide sequence ID" value="NZ_KZ845665.1"/>
</dbReference>
<dbReference type="InterPro" id="IPR009080">
    <property type="entry name" value="tRNAsynth_Ia_anticodon-bd"/>
</dbReference>
<dbReference type="InterPro" id="IPR002302">
    <property type="entry name" value="Leu-tRNA-ligase"/>
</dbReference>
<dbReference type="Pfam" id="PF08264">
    <property type="entry name" value="Anticodon_1"/>
    <property type="match status" value="1"/>
</dbReference>
<dbReference type="GO" id="GO:0005829">
    <property type="term" value="C:cytosol"/>
    <property type="evidence" value="ECO:0007669"/>
    <property type="project" value="TreeGrafter"/>
</dbReference>
<evidence type="ECO:0000256" key="4">
    <source>
        <dbReference type="ARBA" id="ARBA00022741"/>
    </source>
</evidence>
<gene>
    <name evidence="9" type="primary">leuS</name>
    <name evidence="15" type="ORF">DL897_07020</name>
</gene>
<dbReference type="InterPro" id="IPR025709">
    <property type="entry name" value="Leu_tRNA-synth_edit"/>
</dbReference>
<dbReference type="GO" id="GO:0006429">
    <property type="term" value="P:leucyl-tRNA aminoacylation"/>
    <property type="evidence" value="ECO:0007669"/>
    <property type="project" value="UniProtKB-UniRule"/>
</dbReference>
<dbReference type="PRINTS" id="PR00985">
    <property type="entry name" value="TRNASYNTHLEU"/>
</dbReference>
<dbReference type="NCBIfam" id="TIGR00396">
    <property type="entry name" value="leuS_bact"/>
    <property type="match status" value="1"/>
</dbReference>
<feature type="binding site" evidence="9">
    <location>
        <position position="585"/>
    </location>
    <ligand>
        <name>ATP</name>
        <dbReference type="ChEBI" id="CHEBI:30616"/>
    </ligand>
</feature>
<dbReference type="InterPro" id="IPR009008">
    <property type="entry name" value="Val/Leu/Ile-tRNA-synth_edit"/>
</dbReference>
<feature type="domain" description="Methionyl/Leucyl tRNA synthetase" evidence="13">
    <location>
        <begin position="40"/>
        <end position="182"/>
    </location>
</feature>
<evidence type="ECO:0000256" key="9">
    <source>
        <dbReference type="HAMAP-Rule" id="MF_00049"/>
    </source>
</evidence>
<sequence length="821" mass="93946">MKEYKANEIEAKWQKYWEQIGIHQTEEDLKKPKYYTLEQFPYPSGEGLHMGHMRVYSIGDVIARFRKMNGYRVLHVMGADAFGLPAENAAISRGINPREWTINNMERIRSEQKLIGASYDWDRYVGTCLPDYYQFTQWLFLLLYERGLAYRKKASVNWCPTCSTVLANEQVEDGKCWRCDTEVTKKELEQWFLRITDYAERLLEGLEQLPKWPDKVKAMQRNWIGKSEGAHVTFTIPELENEQVTVFTTRPDTLYGVTYMVLAPEHPLVPQLIKGKETESDILAFIEQMKKQTDIERTSTDTEKIGWFTGAYAKHPLTEKLVPIWVANYVLMDYGTGAVMGVPAHDERDFEFAKKYELPIQVVIRPENDELDEKNLSKAFVEDGILVNSGAFSGMPNRQGLQTIANYLADMKKGGPTVNYRLRDWLISRQRYWGAPIPMIYCESCGVVPVPKEDLPVILPEDVVFDGKRNPLTTSESFAQTTCPSCGKTAQRETDTMDTFIDSSWYFLRYTDAKNSKIPFAKENADGWMPVDEYIGGIEHAVLHLLYSRFFTKVLYDAGMLSVDEPFTSLLTQGMVLKDGAKMSKSKGNVVSPLEIIEKYGADTARLFILFAAPPDRDLDWNDAGVEGSYRFLSRVWRLIVQNKDLFHQELKPNGQSDKEAKELRRLLHQTIKKVTHEIGERNHFNTAISSIMELVNGLYSYPEQADRGTFKEGLETLVILLAPFVPHITEELWEMMDKEGSIHLVSWPIHDPAALVQDEVEIVVQINGKVKEKLMVPTKADRAEIEKLALSQEKVQQLIANKTVRKVIVVPGRLVNIVVG</sequence>
<feature type="short sequence motif" description="'KMSKS' region" evidence="9">
    <location>
        <begin position="582"/>
        <end position="586"/>
    </location>
</feature>
<evidence type="ECO:0000256" key="10">
    <source>
        <dbReference type="RuleBase" id="RU363035"/>
    </source>
</evidence>
<dbReference type="HAMAP" id="MF_00049_B">
    <property type="entry name" value="Leu_tRNA_synth_B"/>
    <property type="match status" value="1"/>
</dbReference>
<dbReference type="AlphaFoldDB" id="A0A364K6K4"/>
<dbReference type="FunFam" id="3.10.20.590:FF:000001">
    <property type="entry name" value="Leucine--tRNA ligase"/>
    <property type="match status" value="1"/>
</dbReference>
<evidence type="ECO:0000259" key="12">
    <source>
        <dbReference type="Pfam" id="PF08264"/>
    </source>
</evidence>
<organism evidence="15 16">
    <name type="scientific">Thermoflavimicrobium daqui</name>
    <dbReference type="NCBI Taxonomy" id="2137476"/>
    <lineage>
        <taxon>Bacteria</taxon>
        <taxon>Bacillati</taxon>
        <taxon>Bacillota</taxon>
        <taxon>Bacilli</taxon>
        <taxon>Bacillales</taxon>
        <taxon>Thermoactinomycetaceae</taxon>
        <taxon>Thermoflavimicrobium</taxon>
    </lineage>
</organism>
<dbReference type="CDD" id="cd07958">
    <property type="entry name" value="Anticodon_Ia_Leu_BEm"/>
    <property type="match status" value="1"/>
</dbReference>
<evidence type="ECO:0000259" key="11">
    <source>
        <dbReference type="Pfam" id="PF00133"/>
    </source>
</evidence>
<evidence type="ECO:0000256" key="6">
    <source>
        <dbReference type="ARBA" id="ARBA00022917"/>
    </source>
</evidence>
<dbReference type="PROSITE" id="PS00178">
    <property type="entry name" value="AA_TRNA_LIGASE_I"/>
    <property type="match status" value="1"/>
</dbReference>
<protein>
    <recommendedName>
        <fullName evidence="9">Leucine--tRNA ligase</fullName>
        <ecNumber evidence="9">6.1.1.4</ecNumber>
    </recommendedName>
    <alternativeName>
        <fullName evidence="9">Leucyl-tRNA synthetase</fullName>
        <shortName evidence="9">LeuRS</shortName>
    </alternativeName>
</protein>
<proteinExistence type="inferred from homology"/>
<dbReference type="InterPro" id="IPR013155">
    <property type="entry name" value="M/V/L/I-tRNA-synth_anticd-bd"/>
</dbReference>
<feature type="domain" description="Aminoacyl-tRNA synthetase class Ia" evidence="11">
    <location>
        <begin position="422"/>
        <end position="621"/>
    </location>
</feature>
<keyword evidence="5 9" id="KW-0067">ATP-binding</keyword>
<dbReference type="Gene3D" id="3.40.50.620">
    <property type="entry name" value="HUPs"/>
    <property type="match status" value="2"/>
</dbReference>
<reference evidence="15 16" key="2">
    <citation type="submission" date="2018-06" db="EMBL/GenBank/DDBJ databases">
        <authorList>
            <person name="Zhirakovskaya E."/>
        </authorList>
    </citation>
    <scope>NUCLEOTIDE SEQUENCE [LARGE SCALE GENOMIC DNA]</scope>
    <source>
        <strain evidence="15 16">FBKL4.011</strain>
    </source>
</reference>
<evidence type="ECO:0000259" key="14">
    <source>
        <dbReference type="Pfam" id="PF13603"/>
    </source>
</evidence>
<dbReference type="Gene3D" id="1.10.730.10">
    <property type="entry name" value="Isoleucyl-tRNA Synthetase, Domain 1"/>
    <property type="match status" value="2"/>
</dbReference>